<dbReference type="EMBL" id="CP076668">
    <property type="protein sequence ID" value="QWU81682.1"/>
    <property type="molecule type" value="Genomic_DNA"/>
</dbReference>
<evidence type="ECO:0000313" key="3">
    <source>
        <dbReference type="Proteomes" id="UP000683401"/>
    </source>
</evidence>
<dbReference type="Proteomes" id="UP000683401">
    <property type="component" value="Chromosome"/>
</dbReference>
<feature type="region of interest" description="Disordered" evidence="1">
    <location>
        <begin position="127"/>
        <end position="150"/>
    </location>
</feature>
<proteinExistence type="predicted"/>
<organism evidence="2 3">
    <name type="scientific">Pseudomonas lijiangensis</name>
    <dbReference type="NCBI Taxonomy" id="2995658"/>
    <lineage>
        <taxon>Bacteria</taxon>
        <taxon>Pseudomonadati</taxon>
        <taxon>Pseudomonadota</taxon>
        <taxon>Gammaproteobacteria</taxon>
        <taxon>Pseudomonadales</taxon>
        <taxon>Pseudomonadaceae</taxon>
        <taxon>Pseudomonas</taxon>
    </lineage>
</organism>
<feature type="compositionally biased region" description="Basic and acidic residues" evidence="1">
    <location>
        <begin position="139"/>
        <end position="150"/>
    </location>
</feature>
<reference evidence="3" key="1">
    <citation type="submission" date="2021-06" db="EMBL/GenBank/DDBJ databases">
        <title>Identification of Pseudomonas cichorii causing bacterial leaf black spot of flue-cured tobacco, a new disease in China.</title>
        <authorList>
            <person name="Lu C.-H."/>
        </authorList>
    </citation>
    <scope>NUCLEOTIDE SEQUENCE [LARGE SCALE GENOMIC DNA]</scope>
    <source>
        <strain evidence="3">LJ2</strain>
    </source>
</reference>
<protein>
    <submittedName>
        <fullName evidence="2">Nucleoside 2-deoxyribosyltransferase</fullName>
    </submittedName>
</protein>
<evidence type="ECO:0000313" key="2">
    <source>
        <dbReference type="EMBL" id="QWU81682.1"/>
    </source>
</evidence>
<keyword evidence="3" id="KW-1185">Reference proteome</keyword>
<accession>A0ABX8HMU2</accession>
<sequence length="150" mass="15871">MSNAKACIVFTIGLEKKVPPISTQLADEGFNVCTAAADQEIVEAAQSRSLSVPEVVKSCIDNAEICIFLIPKEESEGTMTAAGYAGSLGKKIIAVVEDINSLPQTFDDLATSVVCIGSPQLPDALKGKSVWESPNGSEAGKRKIDRVRCQ</sequence>
<gene>
    <name evidence="2" type="ORF">KQP88_16655</name>
</gene>
<dbReference type="RefSeq" id="WP_216703653.1">
    <property type="nucleotide sequence ID" value="NZ_CP076668.1"/>
</dbReference>
<name>A0ABX8HMU2_9PSED</name>
<evidence type="ECO:0000256" key="1">
    <source>
        <dbReference type="SAM" id="MobiDB-lite"/>
    </source>
</evidence>